<protein>
    <recommendedName>
        <fullName evidence="2">Formyl transferase N-terminal domain-containing protein</fullName>
    </recommendedName>
</protein>
<feature type="compositionally biased region" description="Pro residues" evidence="1">
    <location>
        <begin position="1"/>
        <end position="11"/>
    </location>
</feature>
<dbReference type="InterPro" id="IPR002376">
    <property type="entry name" value="Formyl_transf_N"/>
</dbReference>
<keyword evidence="4" id="KW-1185">Reference proteome</keyword>
<evidence type="ECO:0000256" key="1">
    <source>
        <dbReference type="SAM" id="MobiDB-lite"/>
    </source>
</evidence>
<dbReference type="Pfam" id="PF00551">
    <property type="entry name" value="Formyl_trans_N"/>
    <property type="match status" value="1"/>
</dbReference>
<evidence type="ECO:0000259" key="2">
    <source>
        <dbReference type="Pfam" id="PF00551"/>
    </source>
</evidence>
<dbReference type="Ensembl" id="ENSSPUT00000015881.1">
    <property type="protein sequence ID" value="ENSSPUP00000014890.1"/>
    <property type="gene ID" value="ENSSPUG00000011493.1"/>
</dbReference>
<dbReference type="SUPFAM" id="SSF53328">
    <property type="entry name" value="Formyltransferase"/>
    <property type="match status" value="1"/>
</dbReference>
<sequence>LRPLLLPPPGPKQTEGVGRRKGSPSNPAQQGEGGGQGPVESGPEACSPPWWILFFSTERFVAEMLCVLQAAREPEVVTLPLLLLAGLPVKNCAEQNQLLTNFWPDTGPSHQFNVGMVASFGCLLGEELILQFPYGVLNVHPSYLPWWHGSAPIIHMVLHGDTVTGVTVMQIKPKRFDVGPSVNQEKFAVSPGCTAKELEGMLSKLSADMLISVLENLPESNQRKELRLPLKSDTGKSGILPGVPPLDNIPDFSDQLLTECRTLPGSVLYHEASQTLVVCFKGGWVGVKASPFIRGYKRPYFQRRGKPKYKR</sequence>
<dbReference type="PANTHER" id="PTHR11138">
    <property type="entry name" value="METHIONYL-TRNA FORMYLTRANSFERASE"/>
    <property type="match status" value="1"/>
</dbReference>
<name>A0A8D0GWN5_SPHPU</name>
<organism evidence="3 4">
    <name type="scientific">Sphenodon punctatus</name>
    <name type="common">Tuatara</name>
    <name type="synonym">Hatteria punctata</name>
    <dbReference type="NCBI Taxonomy" id="8508"/>
    <lineage>
        <taxon>Eukaryota</taxon>
        <taxon>Metazoa</taxon>
        <taxon>Chordata</taxon>
        <taxon>Craniata</taxon>
        <taxon>Vertebrata</taxon>
        <taxon>Euteleostomi</taxon>
        <taxon>Lepidosauria</taxon>
        <taxon>Sphenodontia</taxon>
        <taxon>Sphenodontidae</taxon>
        <taxon>Sphenodon</taxon>
    </lineage>
</organism>
<feature type="region of interest" description="Disordered" evidence="1">
    <location>
        <begin position="1"/>
        <end position="43"/>
    </location>
</feature>
<evidence type="ECO:0000313" key="4">
    <source>
        <dbReference type="Proteomes" id="UP000694392"/>
    </source>
</evidence>
<dbReference type="InterPro" id="IPR036477">
    <property type="entry name" value="Formyl_transf_N_sf"/>
</dbReference>
<dbReference type="GO" id="GO:0005739">
    <property type="term" value="C:mitochondrion"/>
    <property type="evidence" value="ECO:0007669"/>
    <property type="project" value="TreeGrafter"/>
</dbReference>
<feature type="domain" description="Formyl transferase N-terminal" evidence="2">
    <location>
        <begin position="109"/>
        <end position="214"/>
    </location>
</feature>
<dbReference type="GeneTree" id="ENSGT00390000017828"/>
<dbReference type="AlphaFoldDB" id="A0A8D0GWN5"/>
<reference evidence="3" key="2">
    <citation type="submission" date="2025-09" db="UniProtKB">
        <authorList>
            <consortium name="Ensembl"/>
        </authorList>
    </citation>
    <scope>IDENTIFICATION</scope>
</reference>
<dbReference type="PANTHER" id="PTHR11138:SF5">
    <property type="entry name" value="METHIONYL-TRNA FORMYLTRANSFERASE, MITOCHONDRIAL"/>
    <property type="match status" value="1"/>
</dbReference>
<reference evidence="3" key="1">
    <citation type="submission" date="2025-08" db="UniProtKB">
        <authorList>
            <consortium name="Ensembl"/>
        </authorList>
    </citation>
    <scope>IDENTIFICATION</scope>
</reference>
<proteinExistence type="predicted"/>
<accession>A0A8D0GWN5</accession>
<evidence type="ECO:0000313" key="3">
    <source>
        <dbReference type="Ensembl" id="ENSSPUP00000014890.1"/>
    </source>
</evidence>
<dbReference type="GO" id="GO:0004479">
    <property type="term" value="F:methionyl-tRNA formyltransferase activity"/>
    <property type="evidence" value="ECO:0007669"/>
    <property type="project" value="TreeGrafter"/>
</dbReference>
<dbReference type="Gene3D" id="3.40.50.12230">
    <property type="match status" value="1"/>
</dbReference>
<dbReference type="Proteomes" id="UP000694392">
    <property type="component" value="Unplaced"/>
</dbReference>